<evidence type="ECO:0000313" key="1">
    <source>
        <dbReference type="EMBL" id="EEC06156.1"/>
    </source>
</evidence>
<dbReference type="EMBL" id="ABJB011060729">
    <property type="status" value="NOT_ANNOTATED_CDS"/>
    <property type="molecule type" value="Genomic_DNA"/>
</dbReference>
<dbReference type="VEuPathDB" id="VectorBase:ISCI004480"/>
<keyword evidence="3" id="KW-1185">Reference proteome</keyword>
<sequence>MLAPLRHITRTTTRQCTLRNQDKCTKRMHETLPPCSLLVSTAYGHFRDCEGGQPTKLQPSQLQLRVARKRTADIFPRKFLSGLIKICAHFTTHTSRPRKSVGCGISLATILHAPCRHGFLYYRCRTEKE</sequence>
<dbReference type="HOGENOM" id="CLU_1951142_0_0_1"/>
<proteinExistence type="predicted"/>
<dbReference type="EMBL" id="DS714806">
    <property type="protein sequence ID" value="EEC06156.1"/>
    <property type="molecule type" value="Genomic_DNA"/>
</dbReference>
<reference evidence="1 3" key="1">
    <citation type="submission" date="2008-03" db="EMBL/GenBank/DDBJ databases">
        <title>Annotation of Ixodes scapularis.</title>
        <authorList>
            <consortium name="Ixodes scapularis Genome Project Consortium"/>
            <person name="Caler E."/>
            <person name="Hannick L.I."/>
            <person name="Bidwell S."/>
            <person name="Joardar V."/>
            <person name="Thiagarajan M."/>
            <person name="Amedeo P."/>
            <person name="Galinsky K.J."/>
            <person name="Schobel S."/>
            <person name="Inman J."/>
            <person name="Hostetler J."/>
            <person name="Miller J."/>
            <person name="Hammond M."/>
            <person name="Megy K."/>
            <person name="Lawson D."/>
            <person name="Kodira C."/>
            <person name="Sutton G."/>
            <person name="Meyer J."/>
            <person name="Hill C.A."/>
            <person name="Birren B."/>
            <person name="Nene V."/>
            <person name="Collins F."/>
            <person name="Alarcon-Chaidez F."/>
            <person name="Wikel S."/>
            <person name="Strausberg R."/>
        </authorList>
    </citation>
    <scope>NUCLEOTIDE SEQUENCE [LARGE SCALE GENOMIC DNA]</scope>
    <source>
        <strain evidence="3">Wikel</strain>
        <strain evidence="1">Wikel colony</strain>
    </source>
</reference>
<accession>B7PHT4</accession>
<name>B7PHT4_IXOSC</name>
<protein>
    <submittedName>
        <fullName evidence="1 2">Uncharacterized protein</fullName>
    </submittedName>
</protein>
<dbReference type="PaxDb" id="6945-B7PHT4"/>
<dbReference type="InParanoid" id="B7PHT4"/>
<gene>
    <name evidence="1" type="ORF">IscW_ISCW004480</name>
</gene>
<dbReference type="VEuPathDB" id="VectorBase:ISCW004480"/>
<dbReference type="AlphaFoldDB" id="B7PHT4"/>
<organism>
    <name type="scientific">Ixodes scapularis</name>
    <name type="common">Black-legged tick</name>
    <name type="synonym">Deer tick</name>
    <dbReference type="NCBI Taxonomy" id="6945"/>
    <lineage>
        <taxon>Eukaryota</taxon>
        <taxon>Metazoa</taxon>
        <taxon>Ecdysozoa</taxon>
        <taxon>Arthropoda</taxon>
        <taxon>Chelicerata</taxon>
        <taxon>Arachnida</taxon>
        <taxon>Acari</taxon>
        <taxon>Parasitiformes</taxon>
        <taxon>Ixodida</taxon>
        <taxon>Ixodoidea</taxon>
        <taxon>Ixodidae</taxon>
        <taxon>Ixodinae</taxon>
        <taxon>Ixodes</taxon>
    </lineage>
</organism>
<dbReference type="Proteomes" id="UP000001555">
    <property type="component" value="Unassembled WGS sequence"/>
</dbReference>
<reference evidence="2" key="2">
    <citation type="submission" date="2020-05" db="UniProtKB">
        <authorList>
            <consortium name="EnsemblMetazoa"/>
        </authorList>
    </citation>
    <scope>IDENTIFICATION</scope>
    <source>
        <strain evidence="2">wikel</strain>
    </source>
</reference>
<evidence type="ECO:0000313" key="2">
    <source>
        <dbReference type="EnsemblMetazoa" id="ISCW004480-PA"/>
    </source>
</evidence>
<dbReference type="EnsemblMetazoa" id="ISCW004480-RA">
    <property type="protein sequence ID" value="ISCW004480-PA"/>
    <property type="gene ID" value="ISCW004480"/>
</dbReference>
<evidence type="ECO:0000313" key="3">
    <source>
        <dbReference type="Proteomes" id="UP000001555"/>
    </source>
</evidence>